<reference evidence="1 2" key="1">
    <citation type="submission" date="2018-12" db="EMBL/GenBank/DDBJ databases">
        <title>Complete genome sequencing of Tabrizicola sp. K13M18.</title>
        <authorList>
            <person name="Bae J.-W."/>
        </authorList>
    </citation>
    <scope>NUCLEOTIDE SEQUENCE [LARGE SCALE GENOMIC DNA]</scope>
    <source>
        <strain evidence="1 2">K13M18</strain>
    </source>
</reference>
<dbReference type="EMBL" id="CP034328">
    <property type="protein sequence ID" value="AZL59516.1"/>
    <property type="molecule type" value="Genomic_DNA"/>
</dbReference>
<dbReference type="Proteomes" id="UP000282002">
    <property type="component" value="Chromosome"/>
</dbReference>
<evidence type="ECO:0000313" key="1">
    <source>
        <dbReference type="EMBL" id="AZL59516.1"/>
    </source>
</evidence>
<sequence>MFRSLEDGCHILLVAADPVESFGNDDVERSVAGGLHQSHHAGPRAQVAGAERVVAEHLDNLVAGLKGALLANTHLVIDGGTQLSGSGGEKRSTTE</sequence>
<dbReference type="KEGG" id="taw:EI545_12135"/>
<gene>
    <name evidence="1" type="ORF">EI545_12135</name>
</gene>
<organism evidence="1 2">
    <name type="scientific">Tabrizicola piscis</name>
    <dbReference type="NCBI Taxonomy" id="2494374"/>
    <lineage>
        <taxon>Bacteria</taxon>
        <taxon>Pseudomonadati</taxon>
        <taxon>Pseudomonadota</taxon>
        <taxon>Alphaproteobacteria</taxon>
        <taxon>Rhodobacterales</taxon>
        <taxon>Paracoccaceae</taxon>
        <taxon>Tabrizicola</taxon>
    </lineage>
</organism>
<protein>
    <submittedName>
        <fullName evidence="1">Uncharacterized protein</fullName>
    </submittedName>
</protein>
<keyword evidence="2" id="KW-1185">Reference proteome</keyword>
<name>A0A3S8U785_9RHOB</name>
<proteinExistence type="predicted"/>
<evidence type="ECO:0000313" key="2">
    <source>
        <dbReference type="Proteomes" id="UP000282002"/>
    </source>
</evidence>
<dbReference type="AlphaFoldDB" id="A0A3S8U785"/>
<accession>A0A3S8U785</accession>